<evidence type="ECO:0000313" key="3">
    <source>
        <dbReference type="EMBL" id="KAK0956047.1"/>
    </source>
</evidence>
<evidence type="ECO:0000313" key="4">
    <source>
        <dbReference type="Proteomes" id="UP001175353"/>
    </source>
</evidence>
<feature type="compositionally biased region" description="Basic and acidic residues" evidence="2">
    <location>
        <begin position="422"/>
        <end position="431"/>
    </location>
</feature>
<proteinExistence type="predicted"/>
<evidence type="ECO:0000256" key="1">
    <source>
        <dbReference type="SAM" id="Coils"/>
    </source>
</evidence>
<feature type="compositionally biased region" description="Acidic residues" evidence="2">
    <location>
        <begin position="511"/>
        <end position="521"/>
    </location>
</feature>
<protein>
    <submittedName>
        <fullName evidence="3">Uncharacterized protein</fullName>
    </submittedName>
</protein>
<reference evidence="3" key="1">
    <citation type="submission" date="2023-06" db="EMBL/GenBank/DDBJ databases">
        <title>Black Yeasts Isolated from many extreme environments.</title>
        <authorList>
            <person name="Coleine C."/>
            <person name="Stajich J.E."/>
            <person name="Selbmann L."/>
        </authorList>
    </citation>
    <scope>NUCLEOTIDE SEQUENCE</scope>
    <source>
        <strain evidence="3">CCFEE 5200</strain>
    </source>
</reference>
<dbReference type="AlphaFoldDB" id="A0AAN6H808"/>
<keyword evidence="1" id="KW-0175">Coiled coil</keyword>
<feature type="region of interest" description="Disordered" evidence="2">
    <location>
        <begin position="224"/>
        <end position="261"/>
    </location>
</feature>
<feature type="compositionally biased region" description="Polar residues" evidence="2">
    <location>
        <begin position="479"/>
        <end position="503"/>
    </location>
</feature>
<organism evidence="3 4">
    <name type="scientific">Friedmanniomyces endolithicus</name>
    <dbReference type="NCBI Taxonomy" id="329885"/>
    <lineage>
        <taxon>Eukaryota</taxon>
        <taxon>Fungi</taxon>
        <taxon>Dikarya</taxon>
        <taxon>Ascomycota</taxon>
        <taxon>Pezizomycotina</taxon>
        <taxon>Dothideomycetes</taxon>
        <taxon>Dothideomycetidae</taxon>
        <taxon>Mycosphaerellales</taxon>
        <taxon>Teratosphaeriaceae</taxon>
        <taxon>Friedmanniomyces</taxon>
    </lineage>
</organism>
<feature type="compositionally biased region" description="Polar residues" evidence="2">
    <location>
        <begin position="59"/>
        <end position="69"/>
    </location>
</feature>
<feature type="region of interest" description="Disordered" evidence="2">
    <location>
        <begin position="404"/>
        <end position="431"/>
    </location>
</feature>
<feature type="region of interest" description="Disordered" evidence="2">
    <location>
        <begin position="443"/>
        <end position="539"/>
    </location>
</feature>
<feature type="compositionally biased region" description="Polar residues" evidence="2">
    <location>
        <begin position="35"/>
        <end position="44"/>
    </location>
</feature>
<feature type="compositionally biased region" description="Polar residues" evidence="2">
    <location>
        <begin position="447"/>
        <end position="458"/>
    </location>
</feature>
<keyword evidence="4" id="KW-1185">Reference proteome</keyword>
<feature type="compositionally biased region" description="Polar residues" evidence="2">
    <location>
        <begin position="525"/>
        <end position="536"/>
    </location>
</feature>
<dbReference type="Proteomes" id="UP001175353">
    <property type="component" value="Unassembled WGS sequence"/>
</dbReference>
<feature type="compositionally biased region" description="Polar residues" evidence="2">
    <location>
        <begin position="237"/>
        <end position="256"/>
    </location>
</feature>
<accession>A0AAN6H808</accession>
<dbReference type="EMBL" id="JAUJLE010000449">
    <property type="protein sequence ID" value="KAK0956047.1"/>
    <property type="molecule type" value="Genomic_DNA"/>
</dbReference>
<evidence type="ECO:0000256" key="2">
    <source>
        <dbReference type="SAM" id="MobiDB-lite"/>
    </source>
</evidence>
<feature type="coiled-coil region" evidence="1">
    <location>
        <begin position="303"/>
        <end position="330"/>
    </location>
</feature>
<sequence>MRLCGSSRPSESGAQPHFVTSELNPLLNQYTHRSTSWHYPTGPSSRYHISDRTRPPYTRFQSSSTTSSAPILGTERRAHRRTQSTAQVANIHAHGNLTPATSEYSRSPLLRYASSSTMASLVPSTPAKQAQGLRSQDSPFSDYFTDDARSVEQSGGGAVYNVPSSETQQMLVRLHKLQSQLMRSGDVAERDILNVMGRKLGEIDGELDALHSQTRMPLDMDDSALFIDEDDGPPSTPSRQTLNGLASPMSSLNSAPPSDHVLTPENKLAEQDFQLLEAQRVLDAVTKVEKELRQRYAELVKSNNVHMQQIEERQQEIERLRSENEALRSDLGLDHSELLFLNSQMKAIKFDVGDAKTGQLGSRTPTLSIFWRNRASEETDRWHTDWHDVDTRFRRLRSKHGILTAEERESTSATEKSQGPDGNEKADDWKLETVRKARGRIDRITITRLQSGQHSANPAGTADEGEEAQQAPEAEERTYTSNRNPPSKLSPQAYSSSGTQTDTPQHHPENADSEYDDESVDDCAITTSPGTPQQHSPVIRPMVAPAKTAWKELWEGLNSLAGMADADELDQ</sequence>
<gene>
    <name evidence="3" type="ORF">LTR91_022577</name>
</gene>
<name>A0AAN6H808_9PEZI</name>
<comment type="caution">
    <text evidence="3">The sequence shown here is derived from an EMBL/GenBank/DDBJ whole genome shotgun (WGS) entry which is preliminary data.</text>
</comment>
<feature type="region of interest" description="Disordered" evidence="2">
    <location>
        <begin position="35"/>
        <end position="82"/>
    </location>
</feature>